<feature type="region of interest" description="Disordered" evidence="1">
    <location>
        <begin position="87"/>
        <end position="108"/>
    </location>
</feature>
<comment type="caution">
    <text evidence="2">The sequence shown here is derived from an EMBL/GenBank/DDBJ whole genome shotgun (WGS) entry which is preliminary data.</text>
</comment>
<dbReference type="EMBL" id="NCSJ02000178">
    <property type="protein sequence ID" value="RFU28041.1"/>
    <property type="molecule type" value="Genomic_DNA"/>
</dbReference>
<accession>A0A3E2H416</accession>
<name>A0A3E2H416_SCYLI</name>
<protein>
    <submittedName>
        <fullName evidence="2">Uncharacterized protein</fullName>
    </submittedName>
</protein>
<proteinExistence type="predicted"/>
<reference evidence="2 3" key="1">
    <citation type="submission" date="2018-05" db="EMBL/GenBank/DDBJ databases">
        <title>Draft genome sequence of Scytalidium lignicola DSM 105466, a ubiquitous saprotrophic fungus.</title>
        <authorList>
            <person name="Buettner E."/>
            <person name="Gebauer A.M."/>
            <person name="Hofrichter M."/>
            <person name="Liers C."/>
            <person name="Kellner H."/>
        </authorList>
    </citation>
    <scope>NUCLEOTIDE SEQUENCE [LARGE SCALE GENOMIC DNA]</scope>
    <source>
        <strain evidence="2 3">DSM 105466</strain>
    </source>
</reference>
<dbReference type="AlphaFoldDB" id="A0A3E2H416"/>
<sequence>MIDSFTTGRQQGLSCRGVRAITAQDKQRRVDKVLKEHQKDLPDPGIYMVLAQGIWATSDPIVNSQPIIREGSCGAAIVRLAIDTEGMGATSPRKKRKSEGKVTPTKRNTDRMNVTNAENDLSNVLSASGSDKEMGNKIELTCLNTGEVAGFMHWCDLQEKGTYHSRPQLFCYAEVTVGSPVARSTVRNYT</sequence>
<evidence type="ECO:0000313" key="3">
    <source>
        <dbReference type="Proteomes" id="UP000258309"/>
    </source>
</evidence>
<gene>
    <name evidence="2" type="ORF">B7463_g8286</name>
</gene>
<evidence type="ECO:0000313" key="2">
    <source>
        <dbReference type="EMBL" id="RFU28041.1"/>
    </source>
</evidence>
<organism evidence="2 3">
    <name type="scientific">Scytalidium lignicola</name>
    <name type="common">Hyphomycete</name>
    <dbReference type="NCBI Taxonomy" id="5539"/>
    <lineage>
        <taxon>Eukaryota</taxon>
        <taxon>Fungi</taxon>
        <taxon>Dikarya</taxon>
        <taxon>Ascomycota</taxon>
        <taxon>Pezizomycotina</taxon>
        <taxon>Leotiomycetes</taxon>
        <taxon>Leotiomycetes incertae sedis</taxon>
        <taxon>Scytalidium</taxon>
    </lineage>
</organism>
<dbReference type="Proteomes" id="UP000258309">
    <property type="component" value="Unassembled WGS sequence"/>
</dbReference>
<evidence type="ECO:0000256" key="1">
    <source>
        <dbReference type="SAM" id="MobiDB-lite"/>
    </source>
</evidence>
<feature type="non-terminal residue" evidence="2">
    <location>
        <position position="190"/>
    </location>
</feature>
<dbReference type="OrthoDB" id="3494026at2759"/>
<feature type="non-terminal residue" evidence="2">
    <location>
        <position position="1"/>
    </location>
</feature>
<keyword evidence="3" id="KW-1185">Reference proteome</keyword>